<keyword evidence="5" id="KW-1133">Transmembrane helix</keyword>
<dbReference type="PANTHER" id="PTHR20961">
    <property type="entry name" value="GLYCOSYLTRANSFERASE"/>
    <property type="match status" value="1"/>
</dbReference>
<reference evidence="9" key="1">
    <citation type="submission" date="2014-08" db="EMBL/GenBank/DDBJ databases">
        <authorList>
            <person name="Sharma Rahul"/>
            <person name="Thines Marco"/>
        </authorList>
    </citation>
    <scope>NUCLEOTIDE SEQUENCE</scope>
</reference>
<keyword evidence="2" id="KW-0328">Glycosyltransferase</keyword>
<keyword evidence="7" id="KW-0325">Glycoprotein</keyword>
<organism evidence="9">
    <name type="scientific">Phaffia rhodozyma</name>
    <name type="common">Yeast</name>
    <name type="synonym">Xanthophyllomyces dendrorhous</name>
    <dbReference type="NCBI Taxonomy" id="264483"/>
    <lineage>
        <taxon>Eukaryota</taxon>
        <taxon>Fungi</taxon>
        <taxon>Dikarya</taxon>
        <taxon>Basidiomycota</taxon>
        <taxon>Agaricomycotina</taxon>
        <taxon>Tremellomycetes</taxon>
        <taxon>Cystofilobasidiales</taxon>
        <taxon>Mrakiaceae</taxon>
        <taxon>Phaffia</taxon>
    </lineage>
</organism>
<evidence type="ECO:0000313" key="9">
    <source>
        <dbReference type="EMBL" id="CED83753.1"/>
    </source>
</evidence>
<dbReference type="PANTHER" id="PTHR20961:SF38">
    <property type="entry name" value="PROTEIN O-LINKED-MANNOSE BETA-1,4-N-ACETYLGLUCOSAMINYLTRANSFERASE 2"/>
    <property type="match status" value="1"/>
</dbReference>
<protein>
    <submittedName>
        <fullName evidence="9">Glycosyltransferase AER61, uncharacterized</fullName>
    </submittedName>
</protein>
<feature type="domain" description="Glycosyltransferase 61 catalytic" evidence="8">
    <location>
        <begin position="278"/>
        <end position="446"/>
    </location>
</feature>
<accession>A0A0F7SUU0</accession>
<dbReference type="GO" id="GO:0016020">
    <property type="term" value="C:membrane"/>
    <property type="evidence" value="ECO:0007669"/>
    <property type="project" value="UniProtKB-SubCell"/>
</dbReference>
<proteinExistence type="predicted"/>
<dbReference type="AlphaFoldDB" id="A0A0F7SUU0"/>
<dbReference type="GO" id="GO:0005783">
    <property type="term" value="C:endoplasmic reticulum"/>
    <property type="evidence" value="ECO:0007669"/>
    <property type="project" value="TreeGrafter"/>
</dbReference>
<evidence type="ECO:0000256" key="6">
    <source>
        <dbReference type="ARBA" id="ARBA00023136"/>
    </source>
</evidence>
<keyword evidence="3 9" id="KW-0808">Transferase</keyword>
<evidence type="ECO:0000256" key="2">
    <source>
        <dbReference type="ARBA" id="ARBA00022676"/>
    </source>
</evidence>
<keyword evidence="6" id="KW-0472">Membrane</keyword>
<evidence type="ECO:0000256" key="4">
    <source>
        <dbReference type="ARBA" id="ARBA00022692"/>
    </source>
</evidence>
<name>A0A0F7SUU0_PHARH</name>
<evidence type="ECO:0000256" key="3">
    <source>
        <dbReference type="ARBA" id="ARBA00022679"/>
    </source>
</evidence>
<dbReference type="InterPro" id="IPR007657">
    <property type="entry name" value="Glycosyltransferase_61"/>
</dbReference>
<dbReference type="InterPro" id="IPR049625">
    <property type="entry name" value="Glyco_transf_61_cat"/>
</dbReference>
<sequence length="535" mass="59315">MIFQISRRTILLTVVPLFGITSLILLYQTSSTPNSEAWWSNLSLPSSCPTPVATAPSTGLSLADQKKMTAGQTCLHSVATGALVDIGSEDAKVWESYKIGNSTGATTFRDDWVRAGRGGEWHGKETRFLRGIPGYSMFQNLYVQNGTMIAVSSDPTTLPEVSRVLSDMSRGTPENKFPVADETRWLVISPEEAAARFDGGHSARLIGSTIFLNDGPGAEGYLAHYFHLAAELFFGAWRVLSASPAVVAANTAMGLEFPRRTILAKGPDWKDVPGLNAWFLTTMFPMMSIEDNIQWTDRAISTNLYLFDEIVILDRWASHRHNPTAQQWNKMNADVFREIHSPSDWWAPVRESMMMTLGIENIHVKEKATVVYISRQGASKRRLTEASHNALVKELSTLPIDLHVAQMETMSKKDQMELVSKADIILGVHGNGMTNELWMKPGGAVIEIFDVGGFTRDYQLLAEPLKHEYFPIWNDKVYAWADDVPGFKLSDNFMGTNLQVSATLIKELVEKLLGPGGSVDINRKWEGGDTIPDDA</sequence>
<evidence type="ECO:0000256" key="7">
    <source>
        <dbReference type="ARBA" id="ARBA00023180"/>
    </source>
</evidence>
<evidence type="ECO:0000256" key="1">
    <source>
        <dbReference type="ARBA" id="ARBA00004167"/>
    </source>
</evidence>
<evidence type="ECO:0000259" key="8">
    <source>
        <dbReference type="Pfam" id="PF04577"/>
    </source>
</evidence>
<evidence type="ECO:0000256" key="5">
    <source>
        <dbReference type="ARBA" id="ARBA00022989"/>
    </source>
</evidence>
<dbReference type="EMBL" id="LN483157">
    <property type="protein sequence ID" value="CED83753.1"/>
    <property type="molecule type" value="Genomic_DNA"/>
</dbReference>
<keyword evidence="4" id="KW-0812">Transmembrane</keyword>
<dbReference type="Pfam" id="PF04577">
    <property type="entry name" value="Glyco_transf_61"/>
    <property type="match status" value="1"/>
</dbReference>
<dbReference type="GO" id="GO:0035269">
    <property type="term" value="P:protein O-linked glycosylation via mannose"/>
    <property type="evidence" value="ECO:0007669"/>
    <property type="project" value="TreeGrafter"/>
</dbReference>
<comment type="subcellular location">
    <subcellularLocation>
        <location evidence="1">Membrane</location>
        <topology evidence="1">Single-pass membrane protein</topology>
    </subcellularLocation>
</comment>
<dbReference type="GO" id="GO:0097363">
    <property type="term" value="F:protein O-acetylglucosaminyltransferase activity"/>
    <property type="evidence" value="ECO:0007669"/>
    <property type="project" value="TreeGrafter"/>
</dbReference>